<dbReference type="InterPro" id="IPR036390">
    <property type="entry name" value="WH_DNA-bd_sf"/>
</dbReference>
<evidence type="ECO:0000256" key="4">
    <source>
        <dbReference type="ARBA" id="ARBA00023163"/>
    </source>
</evidence>
<dbReference type="GO" id="GO:0006351">
    <property type="term" value="P:DNA-templated transcription"/>
    <property type="evidence" value="ECO:0007669"/>
    <property type="project" value="TreeGrafter"/>
</dbReference>
<dbReference type="FunFam" id="1.10.10.10:FF:000001">
    <property type="entry name" value="LysR family transcriptional regulator"/>
    <property type="match status" value="1"/>
</dbReference>
<dbReference type="Pfam" id="PF00126">
    <property type="entry name" value="HTH_1"/>
    <property type="match status" value="1"/>
</dbReference>
<feature type="domain" description="HTH lysR-type" evidence="5">
    <location>
        <begin position="1"/>
        <end position="53"/>
    </location>
</feature>
<sequence>MSVFTKVVELGSFAAAAEHLKLSTSAVSRLVAQLEALLDARLLHRTTRRLSLTDNGRAYYERCVQLLADIAEAEELAGSRDPTPRGTLRLTAPISFGISHLAPAIAAYLANHPGVRVDVSLSDRQVDLVEEGLDLAIRVGEVGSQTLVARPIGEARLMIAAAPAYLAAHGIPHTPADLAQHACLTYAYSSEGLNWVFLGADGERIKVPVRGPAHANNGPMLAELAAQGLGLTGAPDFILQPLLDSGRLVEVLTDWRPKPLTIYAVYPTRRHLSAAVRSFVSHLTEWLVASCPTRSRAGATPQ</sequence>
<evidence type="ECO:0000256" key="2">
    <source>
        <dbReference type="ARBA" id="ARBA00023015"/>
    </source>
</evidence>
<gene>
    <name evidence="6" type="ORF">GGR36_000270</name>
</gene>
<dbReference type="CDD" id="cd08422">
    <property type="entry name" value="PBP2_CrgA_like"/>
    <property type="match status" value="1"/>
</dbReference>
<reference evidence="6 7" key="1">
    <citation type="submission" date="2020-08" db="EMBL/GenBank/DDBJ databases">
        <title>Genomic Encyclopedia of Type Strains, Phase IV (KMG-IV): sequencing the most valuable type-strain genomes for metagenomic binning, comparative biology and taxonomic classification.</title>
        <authorList>
            <person name="Goeker M."/>
        </authorList>
    </citation>
    <scope>NUCLEOTIDE SEQUENCE [LARGE SCALE GENOMIC DNA]</scope>
    <source>
        <strain evidence="6 7">DSM 106739</strain>
    </source>
</reference>
<keyword evidence="3 6" id="KW-0238">DNA-binding</keyword>
<dbReference type="InterPro" id="IPR036388">
    <property type="entry name" value="WH-like_DNA-bd_sf"/>
</dbReference>
<dbReference type="Pfam" id="PF03466">
    <property type="entry name" value="LysR_substrate"/>
    <property type="match status" value="1"/>
</dbReference>
<evidence type="ECO:0000313" key="6">
    <source>
        <dbReference type="EMBL" id="MBB4010962.1"/>
    </source>
</evidence>
<dbReference type="InterPro" id="IPR000847">
    <property type="entry name" value="LysR_HTH_N"/>
</dbReference>
<comment type="caution">
    <text evidence="6">The sequence shown here is derived from an EMBL/GenBank/DDBJ whole genome shotgun (WGS) entry which is preliminary data.</text>
</comment>
<proteinExistence type="inferred from homology"/>
<dbReference type="EMBL" id="JACIET010000001">
    <property type="protein sequence ID" value="MBB4010962.1"/>
    <property type="molecule type" value="Genomic_DNA"/>
</dbReference>
<dbReference type="SUPFAM" id="SSF53850">
    <property type="entry name" value="Periplasmic binding protein-like II"/>
    <property type="match status" value="1"/>
</dbReference>
<dbReference type="Gene3D" id="1.10.10.10">
    <property type="entry name" value="Winged helix-like DNA-binding domain superfamily/Winged helix DNA-binding domain"/>
    <property type="match status" value="1"/>
</dbReference>
<organism evidence="6 7">
    <name type="scientific">Niveibacterium umoris</name>
    <dbReference type="NCBI Taxonomy" id="1193620"/>
    <lineage>
        <taxon>Bacteria</taxon>
        <taxon>Pseudomonadati</taxon>
        <taxon>Pseudomonadota</taxon>
        <taxon>Betaproteobacteria</taxon>
        <taxon>Rhodocyclales</taxon>
        <taxon>Rhodocyclaceae</taxon>
        <taxon>Niveibacterium</taxon>
    </lineage>
</organism>
<accession>A0A840BH81</accession>
<evidence type="ECO:0000256" key="3">
    <source>
        <dbReference type="ARBA" id="ARBA00023125"/>
    </source>
</evidence>
<dbReference type="InterPro" id="IPR058163">
    <property type="entry name" value="LysR-type_TF_proteobact-type"/>
</dbReference>
<protein>
    <submittedName>
        <fullName evidence="6">DNA-binding transcriptional LysR family regulator</fullName>
    </submittedName>
</protein>
<dbReference type="GO" id="GO:0003700">
    <property type="term" value="F:DNA-binding transcription factor activity"/>
    <property type="evidence" value="ECO:0007669"/>
    <property type="project" value="InterPro"/>
</dbReference>
<name>A0A840BH81_9RHOO</name>
<dbReference type="AlphaFoldDB" id="A0A840BH81"/>
<comment type="similarity">
    <text evidence="1">Belongs to the LysR transcriptional regulatory family.</text>
</comment>
<dbReference type="RefSeq" id="WP_242533115.1">
    <property type="nucleotide sequence ID" value="NZ_BAABLE010000011.1"/>
</dbReference>
<evidence type="ECO:0000313" key="7">
    <source>
        <dbReference type="Proteomes" id="UP000561045"/>
    </source>
</evidence>
<keyword evidence="2" id="KW-0805">Transcription regulation</keyword>
<keyword evidence="4" id="KW-0804">Transcription</keyword>
<evidence type="ECO:0000256" key="1">
    <source>
        <dbReference type="ARBA" id="ARBA00009437"/>
    </source>
</evidence>
<dbReference type="PANTHER" id="PTHR30537">
    <property type="entry name" value="HTH-TYPE TRANSCRIPTIONAL REGULATOR"/>
    <property type="match status" value="1"/>
</dbReference>
<dbReference type="GO" id="GO:0043565">
    <property type="term" value="F:sequence-specific DNA binding"/>
    <property type="evidence" value="ECO:0007669"/>
    <property type="project" value="TreeGrafter"/>
</dbReference>
<dbReference type="PROSITE" id="PS50931">
    <property type="entry name" value="HTH_LYSR"/>
    <property type="match status" value="1"/>
</dbReference>
<dbReference type="Proteomes" id="UP000561045">
    <property type="component" value="Unassembled WGS sequence"/>
</dbReference>
<dbReference type="InterPro" id="IPR005119">
    <property type="entry name" value="LysR_subst-bd"/>
</dbReference>
<keyword evidence="7" id="KW-1185">Reference proteome</keyword>
<dbReference type="SUPFAM" id="SSF46785">
    <property type="entry name" value="Winged helix' DNA-binding domain"/>
    <property type="match status" value="1"/>
</dbReference>
<dbReference type="Gene3D" id="3.40.190.290">
    <property type="match status" value="1"/>
</dbReference>
<dbReference type="FunFam" id="3.40.190.290:FF:000001">
    <property type="entry name" value="Transcriptional regulator, LysR family"/>
    <property type="match status" value="1"/>
</dbReference>
<dbReference type="PANTHER" id="PTHR30537:SF35">
    <property type="entry name" value="TRANSCRIPTIONAL REGULATORY PROTEIN"/>
    <property type="match status" value="1"/>
</dbReference>
<evidence type="ECO:0000259" key="5">
    <source>
        <dbReference type="PROSITE" id="PS50931"/>
    </source>
</evidence>